<feature type="signal peptide" evidence="2">
    <location>
        <begin position="1"/>
        <end position="17"/>
    </location>
</feature>
<sequence length="166" mass="18398">MLINIVLCIFFANSILANESKIFCRYNHQGVTKVYDPAYFDKDGNVVFAKTIEEYAKILGPTWYGVSWFSNNPKYNPYHKSLIIGINDRIPNIRHATGGIMKLPNSINNVINNISNDVANGISQVSIAHSEGSTKTDDKNLSGNIEHSESAIHGITEDDTHAITNT</sequence>
<organism evidence="3 4">
    <name type="scientific">Piromyces finnis</name>
    <dbReference type="NCBI Taxonomy" id="1754191"/>
    <lineage>
        <taxon>Eukaryota</taxon>
        <taxon>Fungi</taxon>
        <taxon>Fungi incertae sedis</taxon>
        <taxon>Chytridiomycota</taxon>
        <taxon>Chytridiomycota incertae sedis</taxon>
        <taxon>Neocallimastigomycetes</taxon>
        <taxon>Neocallimastigales</taxon>
        <taxon>Neocallimastigaceae</taxon>
        <taxon>Piromyces</taxon>
    </lineage>
</organism>
<name>A0A1Y1UV99_9FUNG</name>
<feature type="non-terminal residue" evidence="3">
    <location>
        <position position="166"/>
    </location>
</feature>
<keyword evidence="2" id="KW-0732">Signal</keyword>
<accession>A0A1Y1UV99</accession>
<dbReference type="EMBL" id="MCFH01000089">
    <property type="protein sequence ID" value="ORX41396.1"/>
    <property type="molecule type" value="Genomic_DNA"/>
</dbReference>
<feature type="compositionally biased region" description="Basic and acidic residues" evidence="1">
    <location>
        <begin position="132"/>
        <end position="166"/>
    </location>
</feature>
<reference evidence="3 4" key="1">
    <citation type="submission" date="2016-08" db="EMBL/GenBank/DDBJ databases">
        <title>Genomes of anaerobic fungi encode conserved fungal cellulosomes for biomass hydrolysis.</title>
        <authorList>
            <consortium name="DOE Joint Genome Institute"/>
            <person name="Haitjema C.H."/>
            <person name="Gilmore S.P."/>
            <person name="Henske J.K."/>
            <person name="Solomon K.V."/>
            <person name="De Groot R."/>
            <person name="Kuo A."/>
            <person name="Mondo S.J."/>
            <person name="Salamov A.A."/>
            <person name="Labutti K."/>
            <person name="Zhao Z."/>
            <person name="Chiniquy J."/>
            <person name="Barry K."/>
            <person name="Brewer H.M."/>
            <person name="Purvine S.O."/>
            <person name="Wright A.T."/>
            <person name="Boxma B."/>
            <person name="Van Alen T."/>
            <person name="Hackstein J.H."/>
            <person name="Baker S.E."/>
            <person name="Grigoriev I.V."/>
            <person name="O'Malley M.A."/>
        </authorList>
    </citation>
    <scope>NUCLEOTIDE SEQUENCE [LARGE SCALE GENOMIC DNA]</scope>
    <source>
        <strain evidence="4">finn</strain>
    </source>
</reference>
<evidence type="ECO:0000313" key="4">
    <source>
        <dbReference type="Proteomes" id="UP000193719"/>
    </source>
</evidence>
<dbReference type="AlphaFoldDB" id="A0A1Y1UV99"/>
<gene>
    <name evidence="3" type="ORF">BCR36DRAFT_311563</name>
</gene>
<evidence type="ECO:0000256" key="2">
    <source>
        <dbReference type="SAM" id="SignalP"/>
    </source>
</evidence>
<evidence type="ECO:0000256" key="1">
    <source>
        <dbReference type="SAM" id="MobiDB-lite"/>
    </source>
</evidence>
<feature type="region of interest" description="Disordered" evidence="1">
    <location>
        <begin position="129"/>
        <end position="166"/>
    </location>
</feature>
<dbReference type="OrthoDB" id="2146388at2759"/>
<reference evidence="3 4" key="2">
    <citation type="submission" date="2016-08" db="EMBL/GenBank/DDBJ databases">
        <title>Pervasive Adenine N6-methylation of Active Genes in Fungi.</title>
        <authorList>
            <consortium name="DOE Joint Genome Institute"/>
            <person name="Mondo S.J."/>
            <person name="Dannebaum R.O."/>
            <person name="Kuo R.C."/>
            <person name="Labutti K."/>
            <person name="Haridas S."/>
            <person name="Kuo A."/>
            <person name="Salamov A."/>
            <person name="Ahrendt S.R."/>
            <person name="Lipzen A."/>
            <person name="Sullivan W."/>
            <person name="Andreopoulos W.B."/>
            <person name="Clum A."/>
            <person name="Lindquist E."/>
            <person name="Daum C."/>
            <person name="Ramamoorthy G.K."/>
            <person name="Gryganskyi A."/>
            <person name="Culley D."/>
            <person name="Magnuson J.K."/>
            <person name="James T.Y."/>
            <person name="O'Malley M.A."/>
            <person name="Stajich J.E."/>
            <person name="Spatafora J.W."/>
            <person name="Visel A."/>
            <person name="Grigoriev I.V."/>
        </authorList>
    </citation>
    <scope>NUCLEOTIDE SEQUENCE [LARGE SCALE GENOMIC DNA]</scope>
    <source>
        <strain evidence="4">finn</strain>
    </source>
</reference>
<protein>
    <submittedName>
        <fullName evidence="3">Uncharacterized protein</fullName>
    </submittedName>
</protein>
<dbReference type="STRING" id="1754191.A0A1Y1UV99"/>
<evidence type="ECO:0000313" key="3">
    <source>
        <dbReference type="EMBL" id="ORX41396.1"/>
    </source>
</evidence>
<dbReference type="Proteomes" id="UP000193719">
    <property type="component" value="Unassembled WGS sequence"/>
</dbReference>
<keyword evidence="4" id="KW-1185">Reference proteome</keyword>
<comment type="caution">
    <text evidence="3">The sequence shown here is derived from an EMBL/GenBank/DDBJ whole genome shotgun (WGS) entry which is preliminary data.</text>
</comment>
<proteinExistence type="predicted"/>
<feature type="chain" id="PRO_5012214750" evidence="2">
    <location>
        <begin position="18"/>
        <end position="166"/>
    </location>
</feature>